<dbReference type="Gramene" id="CDF41061">
    <property type="protein sequence ID" value="CDF41061"/>
    <property type="gene ID" value="CHC_T00007671001"/>
</dbReference>
<keyword evidence="2" id="KW-1185">Reference proteome</keyword>
<proteinExistence type="predicted"/>
<reference evidence="2" key="1">
    <citation type="journal article" date="2013" name="Proc. Natl. Acad. Sci. U.S.A.">
        <title>Genome structure and metabolic features in the red seaweed Chondrus crispus shed light on evolution of the Archaeplastida.</title>
        <authorList>
            <person name="Collen J."/>
            <person name="Porcel B."/>
            <person name="Carre W."/>
            <person name="Ball S.G."/>
            <person name="Chaparro C."/>
            <person name="Tonon T."/>
            <person name="Barbeyron T."/>
            <person name="Michel G."/>
            <person name="Noel B."/>
            <person name="Valentin K."/>
            <person name="Elias M."/>
            <person name="Artiguenave F."/>
            <person name="Arun A."/>
            <person name="Aury J.M."/>
            <person name="Barbosa-Neto J.F."/>
            <person name="Bothwell J.H."/>
            <person name="Bouget F.Y."/>
            <person name="Brillet L."/>
            <person name="Cabello-Hurtado F."/>
            <person name="Capella-Gutierrez S."/>
            <person name="Charrier B."/>
            <person name="Cladiere L."/>
            <person name="Cock J.M."/>
            <person name="Coelho S.M."/>
            <person name="Colleoni C."/>
            <person name="Czjzek M."/>
            <person name="Da Silva C."/>
            <person name="Delage L."/>
            <person name="Denoeud F."/>
            <person name="Deschamps P."/>
            <person name="Dittami S.M."/>
            <person name="Gabaldon T."/>
            <person name="Gachon C.M."/>
            <person name="Groisillier A."/>
            <person name="Herve C."/>
            <person name="Jabbari K."/>
            <person name="Katinka M."/>
            <person name="Kloareg B."/>
            <person name="Kowalczyk N."/>
            <person name="Labadie K."/>
            <person name="Leblanc C."/>
            <person name="Lopez P.J."/>
            <person name="McLachlan D.H."/>
            <person name="Meslet-Cladiere L."/>
            <person name="Moustafa A."/>
            <person name="Nehr Z."/>
            <person name="Nyvall Collen P."/>
            <person name="Panaud O."/>
            <person name="Partensky F."/>
            <person name="Poulain J."/>
            <person name="Rensing S.A."/>
            <person name="Rousvoal S."/>
            <person name="Samson G."/>
            <person name="Symeonidi A."/>
            <person name="Weissenbach J."/>
            <person name="Zambounis A."/>
            <person name="Wincker P."/>
            <person name="Boyen C."/>
        </authorList>
    </citation>
    <scope>NUCLEOTIDE SEQUENCE [LARGE SCALE GENOMIC DNA]</scope>
    <source>
        <strain evidence="2">cv. Stackhouse</strain>
    </source>
</reference>
<dbReference type="Proteomes" id="UP000012073">
    <property type="component" value="Unassembled WGS sequence"/>
</dbReference>
<name>R7QUB3_CHOCR</name>
<dbReference type="AlphaFoldDB" id="R7QUB3"/>
<dbReference type="GeneID" id="17319059"/>
<gene>
    <name evidence="1" type="ORF">CHC_T00007671001</name>
</gene>
<evidence type="ECO:0000313" key="2">
    <source>
        <dbReference type="Proteomes" id="UP000012073"/>
    </source>
</evidence>
<dbReference type="EMBL" id="HG002301">
    <property type="protein sequence ID" value="CDF41061.1"/>
    <property type="molecule type" value="Genomic_DNA"/>
</dbReference>
<organism evidence="1 2">
    <name type="scientific">Chondrus crispus</name>
    <name type="common">Carrageen Irish moss</name>
    <name type="synonym">Polymorpha crispa</name>
    <dbReference type="NCBI Taxonomy" id="2769"/>
    <lineage>
        <taxon>Eukaryota</taxon>
        <taxon>Rhodophyta</taxon>
        <taxon>Florideophyceae</taxon>
        <taxon>Rhodymeniophycidae</taxon>
        <taxon>Gigartinales</taxon>
        <taxon>Gigartinaceae</taxon>
        <taxon>Chondrus</taxon>
    </lineage>
</organism>
<sequence length="54" mass="6513">MFAAVELIILSCGEQPCLFRKDATQRETLEMIGFPFHFKLFFLYEATKFLRWFM</sequence>
<protein>
    <submittedName>
        <fullName evidence="1">Uncharacterized protein</fullName>
    </submittedName>
</protein>
<dbReference type="KEGG" id="ccp:CHC_T00007671001"/>
<evidence type="ECO:0000313" key="1">
    <source>
        <dbReference type="EMBL" id="CDF41061.1"/>
    </source>
</evidence>
<accession>R7QUB3</accession>
<dbReference type="RefSeq" id="XP_005711355.1">
    <property type="nucleotide sequence ID" value="XM_005711298.1"/>
</dbReference>